<feature type="compositionally biased region" description="Basic and acidic residues" evidence="1">
    <location>
        <begin position="190"/>
        <end position="201"/>
    </location>
</feature>
<sequence>MSKPSPPRYRTANWSEYDAALRKRGPLSVWFDPGMVWHARTSGERGCPAAIARSDILRATRHLDRTHWKTCADSHVRRRIEARVNRPKLFGETIMSRAPDHQTAEIHLHIAIMNAVPRLGRAEIKAVARVQAAKPRPTPAPDLCNIADARYGICTAIRSWRRHSIDKSGSGAPLCNICEQADRFPEIDERSFSRRGDRSTAHAELPVASGAFETSPGRAGSSFRASPAGWRAGRAAPCQRRRQ</sequence>
<organism evidence="2 3">
    <name type="scientific">Salipiger aestuarii</name>
    <dbReference type="NCBI Taxonomy" id="568098"/>
    <lineage>
        <taxon>Bacteria</taxon>
        <taxon>Pseudomonadati</taxon>
        <taxon>Pseudomonadota</taxon>
        <taxon>Alphaproteobacteria</taxon>
        <taxon>Rhodobacterales</taxon>
        <taxon>Roseobacteraceae</taxon>
        <taxon>Salipiger</taxon>
    </lineage>
</organism>
<accession>A0A327XJT5</accession>
<name>A0A327XJT5_9RHOB</name>
<feature type="region of interest" description="Disordered" evidence="1">
    <location>
        <begin position="190"/>
        <end position="243"/>
    </location>
</feature>
<comment type="caution">
    <text evidence="2">The sequence shown here is derived from an EMBL/GenBank/DDBJ whole genome shotgun (WGS) entry which is preliminary data.</text>
</comment>
<proteinExistence type="predicted"/>
<protein>
    <recommendedName>
        <fullName evidence="4">DDE family transposase</fullName>
    </recommendedName>
</protein>
<keyword evidence="3" id="KW-1185">Reference proteome</keyword>
<evidence type="ECO:0000313" key="3">
    <source>
        <dbReference type="Proteomes" id="UP000249165"/>
    </source>
</evidence>
<evidence type="ECO:0000313" key="2">
    <source>
        <dbReference type="EMBL" id="RAK09010.1"/>
    </source>
</evidence>
<dbReference type="Proteomes" id="UP000249165">
    <property type="component" value="Unassembled WGS sequence"/>
</dbReference>
<evidence type="ECO:0000256" key="1">
    <source>
        <dbReference type="SAM" id="MobiDB-lite"/>
    </source>
</evidence>
<reference evidence="2 3" key="1">
    <citation type="submission" date="2018-06" db="EMBL/GenBank/DDBJ databases">
        <title>Genomic Encyclopedia of Archaeal and Bacterial Type Strains, Phase II (KMG-II): from individual species to whole genera.</title>
        <authorList>
            <person name="Goeker M."/>
        </authorList>
    </citation>
    <scope>NUCLEOTIDE SEQUENCE [LARGE SCALE GENOMIC DNA]</scope>
    <source>
        <strain evidence="2 3">DSM 22011</strain>
    </source>
</reference>
<dbReference type="AlphaFoldDB" id="A0A327XJT5"/>
<gene>
    <name evidence="2" type="ORF">ATI53_10759</name>
</gene>
<dbReference type="EMBL" id="QLMG01000075">
    <property type="protein sequence ID" value="RAK09010.1"/>
    <property type="molecule type" value="Genomic_DNA"/>
</dbReference>
<evidence type="ECO:0008006" key="4">
    <source>
        <dbReference type="Google" id="ProtNLM"/>
    </source>
</evidence>